<organism evidence="8 9">
    <name type="scientific">Lepraria finkii</name>
    <dbReference type="NCBI Taxonomy" id="1340010"/>
    <lineage>
        <taxon>Eukaryota</taxon>
        <taxon>Fungi</taxon>
        <taxon>Dikarya</taxon>
        <taxon>Ascomycota</taxon>
        <taxon>Pezizomycotina</taxon>
        <taxon>Lecanoromycetes</taxon>
        <taxon>OSLEUM clade</taxon>
        <taxon>Lecanoromycetidae</taxon>
        <taxon>Lecanorales</taxon>
        <taxon>Lecanorineae</taxon>
        <taxon>Stereocaulaceae</taxon>
        <taxon>Lepraria</taxon>
    </lineage>
</organism>
<evidence type="ECO:0000256" key="4">
    <source>
        <dbReference type="ARBA" id="ARBA00023136"/>
    </source>
</evidence>
<evidence type="ECO:0000256" key="6">
    <source>
        <dbReference type="SAM" id="Phobius"/>
    </source>
</evidence>
<dbReference type="InterPro" id="IPR049326">
    <property type="entry name" value="Rhodopsin_dom_fungi"/>
</dbReference>
<dbReference type="EMBL" id="JBHFEH010000051">
    <property type="protein sequence ID" value="KAL2050173.1"/>
    <property type="molecule type" value="Genomic_DNA"/>
</dbReference>
<dbReference type="PANTHER" id="PTHR33048:SF47">
    <property type="entry name" value="INTEGRAL MEMBRANE PROTEIN-RELATED"/>
    <property type="match status" value="1"/>
</dbReference>
<keyword evidence="3 6" id="KW-1133">Transmembrane helix</keyword>
<dbReference type="PANTHER" id="PTHR33048">
    <property type="entry name" value="PTH11-LIKE INTEGRAL MEMBRANE PROTEIN (AFU_ORTHOLOGUE AFUA_5G11245)"/>
    <property type="match status" value="1"/>
</dbReference>
<dbReference type="Proteomes" id="UP001590951">
    <property type="component" value="Unassembled WGS sequence"/>
</dbReference>
<name>A0ABR4AWX3_9LECA</name>
<dbReference type="InterPro" id="IPR052337">
    <property type="entry name" value="SAT4-like"/>
</dbReference>
<comment type="subcellular location">
    <subcellularLocation>
        <location evidence="1">Membrane</location>
        <topology evidence="1">Multi-pass membrane protein</topology>
    </subcellularLocation>
</comment>
<evidence type="ECO:0000256" key="3">
    <source>
        <dbReference type="ARBA" id="ARBA00022989"/>
    </source>
</evidence>
<feature type="transmembrane region" description="Helical" evidence="6">
    <location>
        <begin position="89"/>
        <end position="109"/>
    </location>
</feature>
<feature type="domain" description="Rhodopsin" evidence="7">
    <location>
        <begin position="2"/>
        <end position="141"/>
    </location>
</feature>
<accession>A0ABR4AWX3</accession>
<evidence type="ECO:0000313" key="8">
    <source>
        <dbReference type="EMBL" id="KAL2050173.1"/>
    </source>
</evidence>
<protein>
    <recommendedName>
        <fullName evidence="7">Rhodopsin domain-containing protein</fullName>
    </recommendedName>
</protein>
<keyword evidence="2 6" id="KW-0812">Transmembrane</keyword>
<sequence length="154" mass="17288">MMYATQILYLLIITVAKYSILLFYLRLSPSVNFRRWVKAAAAAAACVFEDVMFTLIVLFQCNPIEKAWDFVVLGKCSNGIGCFKAETTFSLATNVVILVLLMPMIWNLHLILRGRLLLIGIFAVGLIPCASLIARLIKTHNSRLSDIAYRDDLT</sequence>
<feature type="transmembrane region" description="Helical" evidence="6">
    <location>
        <begin position="6"/>
        <end position="27"/>
    </location>
</feature>
<evidence type="ECO:0000259" key="7">
    <source>
        <dbReference type="Pfam" id="PF20684"/>
    </source>
</evidence>
<proteinExistence type="inferred from homology"/>
<feature type="transmembrane region" description="Helical" evidence="6">
    <location>
        <begin position="116"/>
        <end position="137"/>
    </location>
</feature>
<feature type="transmembrane region" description="Helical" evidence="6">
    <location>
        <begin position="39"/>
        <end position="59"/>
    </location>
</feature>
<evidence type="ECO:0000313" key="9">
    <source>
        <dbReference type="Proteomes" id="UP001590951"/>
    </source>
</evidence>
<reference evidence="8 9" key="1">
    <citation type="submission" date="2024-09" db="EMBL/GenBank/DDBJ databases">
        <title>Rethinking Asexuality: The Enigmatic Case of Functional Sexual Genes in Lepraria (Stereocaulaceae).</title>
        <authorList>
            <person name="Doellman M."/>
            <person name="Sun Y."/>
            <person name="Barcenas-Pena A."/>
            <person name="Lumbsch H.T."/>
            <person name="Grewe F."/>
        </authorList>
    </citation>
    <scope>NUCLEOTIDE SEQUENCE [LARGE SCALE GENOMIC DNA]</scope>
    <source>
        <strain evidence="8 9">Grewe 0041</strain>
    </source>
</reference>
<gene>
    <name evidence="8" type="ORF">ABVK25_009534</name>
</gene>
<evidence type="ECO:0000256" key="2">
    <source>
        <dbReference type="ARBA" id="ARBA00022692"/>
    </source>
</evidence>
<evidence type="ECO:0000256" key="1">
    <source>
        <dbReference type="ARBA" id="ARBA00004141"/>
    </source>
</evidence>
<comment type="similarity">
    <text evidence="5">Belongs to the SAT4 family.</text>
</comment>
<comment type="caution">
    <text evidence="8">The sequence shown here is derived from an EMBL/GenBank/DDBJ whole genome shotgun (WGS) entry which is preliminary data.</text>
</comment>
<evidence type="ECO:0000256" key="5">
    <source>
        <dbReference type="ARBA" id="ARBA00038359"/>
    </source>
</evidence>
<keyword evidence="4 6" id="KW-0472">Membrane</keyword>
<dbReference type="Pfam" id="PF20684">
    <property type="entry name" value="Fung_rhodopsin"/>
    <property type="match status" value="1"/>
</dbReference>
<keyword evidence="9" id="KW-1185">Reference proteome</keyword>